<feature type="domain" description="SAF" evidence="1">
    <location>
        <begin position="37"/>
        <end position="103"/>
    </location>
</feature>
<protein>
    <submittedName>
        <fullName evidence="2">Flp pilus assembly protein CpaB</fullName>
    </submittedName>
</protein>
<dbReference type="Pfam" id="PF16976">
    <property type="entry name" value="RcpC"/>
    <property type="match status" value="1"/>
</dbReference>
<proteinExistence type="predicted"/>
<dbReference type="InterPro" id="IPR013974">
    <property type="entry name" value="SAF"/>
</dbReference>
<dbReference type="CDD" id="cd11614">
    <property type="entry name" value="SAF_CpaB_FlgA_like"/>
    <property type="match status" value="1"/>
</dbReference>
<dbReference type="EMBL" id="CP060782">
    <property type="protein sequence ID" value="QNP46201.1"/>
    <property type="molecule type" value="Genomic_DNA"/>
</dbReference>
<dbReference type="Pfam" id="PF08666">
    <property type="entry name" value="SAF"/>
    <property type="match status" value="1"/>
</dbReference>
<dbReference type="InterPro" id="IPR017592">
    <property type="entry name" value="Pilus_assmbl_Flp-typ_CpaB"/>
</dbReference>
<dbReference type="NCBIfam" id="TIGR03177">
    <property type="entry name" value="pilus_cpaB"/>
    <property type="match status" value="1"/>
</dbReference>
<evidence type="ECO:0000313" key="3">
    <source>
        <dbReference type="Proteomes" id="UP000516105"/>
    </source>
</evidence>
<organism evidence="2 3">
    <name type="scientific">Sphingomonas sediminicola</name>
    <dbReference type="NCBI Taxonomy" id="386874"/>
    <lineage>
        <taxon>Bacteria</taxon>
        <taxon>Pseudomonadati</taxon>
        <taxon>Pseudomonadota</taxon>
        <taxon>Alphaproteobacteria</taxon>
        <taxon>Sphingomonadales</taxon>
        <taxon>Sphingomonadaceae</taxon>
        <taxon>Sphingomonas</taxon>
    </lineage>
</organism>
<dbReference type="SMART" id="SM00858">
    <property type="entry name" value="SAF"/>
    <property type="match status" value="1"/>
</dbReference>
<keyword evidence="3" id="KW-1185">Reference proteome</keyword>
<dbReference type="InterPro" id="IPR031571">
    <property type="entry name" value="RcpC_dom"/>
</dbReference>
<gene>
    <name evidence="2" type="primary">cpaB</name>
    <name evidence="2" type="ORF">H9L14_02860</name>
</gene>
<evidence type="ECO:0000259" key="1">
    <source>
        <dbReference type="SMART" id="SM00858"/>
    </source>
</evidence>
<reference evidence="2 3" key="1">
    <citation type="submission" date="2020-08" db="EMBL/GenBank/DDBJ databases">
        <title>Genome sequence of Sphingomonas sediminicola KACC 15039T.</title>
        <authorList>
            <person name="Hyun D.-W."/>
            <person name="Bae J.-W."/>
        </authorList>
    </citation>
    <scope>NUCLEOTIDE SEQUENCE [LARGE SCALE GENOMIC DNA]</scope>
    <source>
        <strain evidence="2 3">KACC 15039</strain>
    </source>
</reference>
<dbReference type="Proteomes" id="UP000516105">
    <property type="component" value="Chromosome"/>
</dbReference>
<name>A0ABX6T9Y6_9SPHN</name>
<evidence type="ECO:0000313" key="2">
    <source>
        <dbReference type="EMBL" id="QNP46201.1"/>
    </source>
</evidence>
<accession>A0ABX6T9Y6</accession>
<sequence length="297" mass="31034">MIALAVALVLGILAVYLANAYIGRTDQRVAALQTGTTKVAVAAIPLDYGTELTPDKVKFVDYPSASLPVGIFSNYNQLAPTGKKRVVLRPIAVNEPIMATKLAGEGLGPSIAYLLPDGMRAAAVRINDVSGVAGFVQPMDTVDVLITRSLPGAENRQVTDVLLQAVKVIAIDQNAQGADGKPIVAKTATLEVNPTDAQKLALAQQVGQLSLVLRKPGEQQDLGRVATVSMNDLRYSYYGGAAPAAAPAQVTSAAAPRRVIIRRPAPVRSAPPRPVTNSVEVVRGTTGSNYEVGGYGS</sequence>